<proteinExistence type="predicted"/>
<organism evidence="2 3">
    <name type="scientific">Paeniglutamicibacter cryotolerans</name>
    <dbReference type="NCBI Taxonomy" id="670079"/>
    <lineage>
        <taxon>Bacteria</taxon>
        <taxon>Bacillati</taxon>
        <taxon>Actinomycetota</taxon>
        <taxon>Actinomycetes</taxon>
        <taxon>Micrococcales</taxon>
        <taxon>Micrococcaceae</taxon>
        <taxon>Paeniglutamicibacter</taxon>
    </lineage>
</organism>
<feature type="transmembrane region" description="Helical" evidence="1">
    <location>
        <begin position="67"/>
        <end position="87"/>
    </location>
</feature>
<dbReference type="PANTHER" id="PTHR34853:SF1">
    <property type="entry name" value="LIPASE 5"/>
    <property type="match status" value="1"/>
</dbReference>
<keyword evidence="1" id="KW-0472">Membrane</keyword>
<keyword evidence="1" id="KW-0812">Transmembrane</keyword>
<reference evidence="2 3" key="1">
    <citation type="submission" date="2020-08" db="EMBL/GenBank/DDBJ databases">
        <title>Sequencing the genomes of 1000 actinobacteria strains.</title>
        <authorList>
            <person name="Klenk H.-P."/>
        </authorList>
    </citation>
    <scope>NUCLEOTIDE SEQUENCE [LARGE SCALE GENOMIC DNA]</scope>
    <source>
        <strain evidence="2 3">DSM 22826</strain>
    </source>
</reference>
<accession>A0A839QG88</accession>
<dbReference type="Gene3D" id="3.40.50.1820">
    <property type="entry name" value="alpha/beta hydrolase"/>
    <property type="match status" value="1"/>
</dbReference>
<dbReference type="Gene3D" id="1.10.260.130">
    <property type="match status" value="1"/>
</dbReference>
<dbReference type="RefSeq" id="WP_183510478.1">
    <property type="nucleotide sequence ID" value="NZ_BAABGK010000107.1"/>
</dbReference>
<dbReference type="Pfam" id="PF03583">
    <property type="entry name" value="LIP"/>
    <property type="match status" value="1"/>
</dbReference>
<evidence type="ECO:0000256" key="1">
    <source>
        <dbReference type="SAM" id="Phobius"/>
    </source>
</evidence>
<dbReference type="InterPro" id="IPR029058">
    <property type="entry name" value="AB_hydrolase_fold"/>
</dbReference>
<keyword evidence="3" id="KW-1185">Reference proteome</keyword>
<dbReference type="InterPro" id="IPR005152">
    <property type="entry name" value="Lipase_secreted"/>
</dbReference>
<sequence>MPQAIGRFPRWIHPVFGLGLVMLCSILALNSSASVRLFIILSAAGLMVIGITRIMDSAEHGTPWRASGWLNAASGALLAGAGFTALIWRGATLPVLALAVAIALLVSAAAQQVPMLNLRGDTLIWGNSQGGHGALWSAAIAAQYAPEVGILGVAALAPATNLVALAQGVKDGAAGKVVSAYIAAAWKEVYPELDVAGQLTPGYVPAVERIGDLCFDGRDALAGVIGSTQLFKPIFPDTAIDGPLGGKLRGNSADMTVGYPLFVAQGQADSLVLPGMQREWVKQRCAAGQPMEYREYPGREHMPLVEADSPLIGDLVAWAGDRLAGKEPVDSCR</sequence>
<protein>
    <submittedName>
        <fullName evidence="2">Uncharacterized membrane protein HdeD (DUF308 family)</fullName>
    </submittedName>
</protein>
<feature type="transmembrane region" description="Helical" evidence="1">
    <location>
        <begin position="93"/>
        <end position="110"/>
    </location>
</feature>
<keyword evidence="1" id="KW-1133">Transmembrane helix</keyword>
<feature type="transmembrane region" description="Helical" evidence="1">
    <location>
        <begin position="35"/>
        <end position="55"/>
    </location>
</feature>
<dbReference type="GO" id="GO:0004806">
    <property type="term" value="F:triacylglycerol lipase activity"/>
    <property type="evidence" value="ECO:0007669"/>
    <property type="project" value="InterPro"/>
</dbReference>
<feature type="transmembrane region" description="Helical" evidence="1">
    <location>
        <begin position="12"/>
        <end position="29"/>
    </location>
</feature>
<evidence type="ECO:0000313" key="2">
    <source>
        <dbReference type="EMBL" id="MBB2995179.1"/>
    </source>
</evidence>
<dbReference type="GO" id="GO:0016042">
    <property type="term" value="P:lipid catabolic process"/>
    <property type="evidence" value="ECO:0007669"/>
    <property type="project" value="InterPro"/>
</dbReference>
<dbReference type="PANTHER" id="PTHR34853">
    <property type="match status" value="1"/>
</dbReference>
<dbReference type="Proteomes" id="UP000523000">
    <property type="component" value="Unassembled WGS sequence"/>
</dbReference>
<comment type="caution">
    <text evidence="2">The sequence shown here is derived from an EMBL/GenBank/DDBJ whole genome shotgun (WGS) entry which is preliminary data.</text>
</comment>
<dbReference type="EMBL" id="JACHVS010000001">
    <property type="protein sequence ID" value="MBB2995179.1"/>
    <property type="molecule type" value="Genomic_DNA"/>
</dbReference>
<evidence type="ECO:0000313" key="3">
    <source>
        <dbReference type="Proteomes" id="UP000523000"/>
    </source>
</evidence>
<gene>
    <name evidence="2" type="ORF">E9229_001370</name>
</gene>
<dbReference type="SUPFAM" id="SSF53474">
    <property type="entry name" value="alpha/beta-Hydrolases"/>
    <property type="match status" value="1"/>
</dbReference>
<dbReference type="AlphaFoldDB" id="A0A839QG88"/>
<name>A0A839QG88_9MICC</name>